<dbReference type="EMBL" id="KV921526">
    <property type="protein sequence ID" value="ORE13570.1"/>
    <property type="molecule type" value="Genomic_DNA"/>
</dbReference>
<dbReference type="AlphaFoldDB" id="A0A1X0RNJ7"/>
<reference evidence="1 2" key="1">
    <citation type="journal article" date="2016" name="Proc. Natl. Acad. Sci. U.S.A.">
        <title>Lipid metabolic changes in an early divergent fungus govern the establishment of a mutualistic symbiosis with endobacteria.</title>
        <authorList>
            <person name="Lastovetsky O.A."/>
            <person name="Gaspar M.L."/>
            <person name="Mondo S.J."/>
            <person name="LaButti K.M."/>
            <person name="Sandor L."/>
            <person name="Grigoriev I.V."/>
            <person name="Henry S.A."/>
            <person name="Pawlowska T.E."/>
        </authorList>
    </citation>
    <scope>NUCLEOTIDE SEQUENCE [LARGE SCALE GENOMIC DNA]</scope>
    <source>
        <strain evidence="1 2">ATCC 11559</strain>
    </source>
</reference>
<evidence type="ECO:0000313" key="2">
    <source>
        <dbReference type="Proteomes" id="UP000242381"/>
    </source>
</evidence>
<evidence type="ECO:0000313" key="1">
    <source>
        <dbReference type="EMBL" id="ORE13570.1"/>
    </source>
</evidence>
<name>A0A1X0RNJ7_RHIZD</name>
<protein>
    <submittedName>
        <fullName evidence="1">Uncharacterized protein</fullName>
    </submittedName>
</protein>
<organism evidence="1 2">
    <name type="scientific">Rhizopus microsporus</name>
    <dbReference type="NCBI Taxonomy" id="58291"/>
    <lineage>
        <taxon>Eukaryota</taxon>
        <taxon>Fungi</taxon>
        <taxon>Fungi incertae sedis</taxon>
        <taxon>Mucoromycota</taxon>
        <taxon>Mucoromycotina</taxon>
        <taxon>Mucoromycetes</taxon>
        <taxon>Mucorales</taxon>
        <taxon>Mucorineae</taxon>
        <taxon>Rhizopodaceae</taxon>
        <taxon>Rhizopus</taxon>
    </lineage>
</organism>
<accession>A0A1X0RNJ7</accession>
<proteinExistence type="predicted"/>
<dbReference type="Proteomes" id="UP000242381">
    <property type="component" value="Unassembled WGS sequence"/>
</dbReference>
<sequence length="63" mass="7341">MLLKTEEVKLSKNANELIKAIKSIKSFSCRTLRNTLYKHGYQRDYDPIAEYDTGIVENLVQHL</sequence>
<gene>
    <name evidence="1" type="ORF">BCV71DRAFT_229759</name>
</gene>